<evidence type="ECO:0000313" key="3">
    <source>
        <dbReference type="Proteomes" id="UP000696294"/>
    </source>
</evidence>
<proteinExistence type="predicted"/>
<keyword evidence="3" id="KW-1185">Reference proteome</keyword>
<evidence type="ECO:0000313" key="2">
    <source>
        <dbReference type="EMBL" id="NJP96239.1"/>
    </source>
</evidence>
<name>A0ABX1BIC1_9ACTN</name>
<accession>A0ABX1BIC1</accession>
<gene>
    <name evidence="2" type="ORF">HCN51_43555</name>
</gene>
<comment type="caution">
    <text evidence="2">The sequence shown here is derived from an EMBL/GenBank/DDBJ whole genome shotgun (WGS) entry which is preliminary data.</text>
</comment>
<organism evidence="2 3">
    <name type="scientific">Nonomuraea composti</name>
    <dbReference type="NCBI Taxonomy" id="2720023"/>
    <lineage>
        <taxon>Bacteria</taxon>
        <taxon>Bacillati</taxon>
        <taxon>Actinomycetota</taxon>
        <taxon>Actinomycetes</taxon>
        <taxon>Streptosporangiales</taxon>
        <taxon>Streptosporangiaceae</taxon>
        <taxon>Nonomuraea</taxon>
    </lineage>
</organism>
<feature type="non-terminal residue" evidence="2">
    <location>
        <position position="51"/>
    </location>
</feature>
<dbReference type="Proteomes" id="UP000696294">
    <property type="component" value="Unassembled WGS sequence"/>
</dbReference>
<sequence>MDQRTEQLGQRAAHNPPEWALRRLGQVPDEPLLRHEHRAPGRCRGRCQGPG</sequence>
<feature type="region of interest" description="Disordered" evidence="1">
    <location>
        <begin position="1"/>
        <end position="51"/>
    </location>
</feature>
<protein>
    <submittedName>
        <fullName evidence="2">Uncharacterized protein</fullName>
    </submittedName>
</protein>
<dbReference type="EMBL" id="JAATEP010000047">
    <property type="protein sequence ID" value="NJP96239.1"/>
    <property type="molecule type" value="Genomic_DNA"/>
</dbReference>
<evidence type="ECO:0000256" key="1">
    <source>
        <dbReference type="SAM" id="MobiDB-lite"/>
    </source>
</evidence>
<reference evidence="2 3" key="1">
    <citation type="submission" date="2020-03" db="EMBL/GenBank/DDBJ databases">
        <title>WGS of actinomycetes isolated from Thailand.</title>
        <authorList>
            <person name="Thawai C."/>
        </authorList>
    </citation>
    <scope>NUCLEOTIDE SEQUENCE [LARGE SCALE GENOMIC DNA]</scope>
    <source>
        <strain evidence="2 3">FMUSA5-5</strain>
    </source>
</reference>
<feature type="compositionally biased region" description="Basic residues" evidence="1">
    <location>
        <begin position="35"/>
        <end position="45"/>
    </location>
</feature>